<evidence type="ECO:0000313" key="2">
    <source>
        <dbReference type="EMBL" id="KAK7728372.1"/>
    </source>
</evidence>
<proteinExistence type="predicted"/>
<evidence type="ECO:0000313" key="3">
    <source>
        <dbReference type="Proteomes" id="UP001430848"/>
    </source>
</evidence>
<evidence type="ECO:0000256" key="1">
    <source>
        <dbReference type="SAM" id="MobiDB-lite"/>
    </source>
</evidence>
<accession>A0ABR1P7H2</accession>
<comment type="caution">
    <text evidence="2">The sequence shown here is derived from an EMBL/GenBank/DDBJ whole genome shotgun (WGS) entry which is preliminary data.</text>
</comment>
<gene>
    <name evidence="2" type="ORF">SLS63_006601</name>
</gene>
<sequence>MAARSCLAVTGSVQCRLDNLFYETLSGVLKGELHAVAWLLGNRAWASAVAAIAIVGGPASVTVSCLAGAHVRVGLLTSAAVMLRGEGPASAGGERRVAGGGQGSAGEVADEDRLGGCRVTRGQRTLCACRLPLFYPEF</sequence>
<dbReference type="EMBL" id="JAKNSF020000033">
    <property type="protein sequence ID" value="KAK7728372.1"/>
    <property type="molecule type" value="Genomic_DNA"/>
</dbReference>
<organism evidence="2 3">
    <name type="scientific">Diaporthe eres</name>
    <name type="common">Phomopsis oblonga</name>
    <dbReference type="NCBI Taxonomy" id="83184"/>
    <lineage>
        <taxon>Eukaryota</taxon>
        <taxon>Fungi</taxon>
        <taxon>Dikarya</taxon>
        <taxon>Ascomycota</taxon>
        <taxon>Pezizomycotina</taxon>
        <taxon>Sordariomycetes</taxon>
        <taxon>Sordariomycetidae</taxon>
        <taxon>Diaporthales</taxon>
        <taxon>Diaporthaceae</taxon>
        <taxon>Diaporthe</taxon>
        <taxon>Diaporthe eres species complex</taxon>
    </lineage>
</organism>
<protein>
    <submittedName>
        <fullName evidence="2">Uncharacterized protein</fullName>
    </submittedName>
</protein>
<name>A0ABR1P7H2_DIAER</name>
<keyword evidence="3" id="KW-1185">Reference proteome</keyword>
<feature type="region of interest" description="Disordered" evidence="1">
    <location>
        <begin position="88"/>
        <end position="107"/>
    </location>
</feature>
<reference evidence="2 3" key="1">
    <citation type="submission" date="2024-02" db="EMBL/GenBank/DDBJ databases">
        <title>De novo assembly and annotation of 12 fungi associated with fruit tree decline syndrome in Ontario, Canada.</title>
        <authorList>
            <person name="Sulman M."/>
            <person name="Ellouze W."/>
            <person name="Ilyukhin E."/>
        </authorList>
    </citation>
    <scope>NUCLEOTIDE SEQUENCE [LARGE SCALE GENOMIC DNA]</scope>
    <source>
        <strain evidence="2 3">M169</strain>
    </source>
</reference>
<dbReference type="Proteomes" id="UP001430848">
    <property type="component" value="Unassembled WGS sequence"/>
</dbReference>